<keyword evidence="2" id="KW-1185">Reference proteome</keyword>
<gene>
    <name evidence="1" type="ORF">H2198_004473</name>
</gene>
<sequence length="553" mass="61145">MAKDMEKQAHLSSDDASTEVVQVHRGSVHEVMMANDLLDPKYEQTKRGLKSRHAQMIALGGTIGTGLFVGSGSVLAKGGPAFILAGYCILTFLVFCVVTAITEIAAYMPIHGASMSYYGYRYVSRSFGFALGYLYWYALGILVPYEITAAGLVIDYWPNSVNIAVWITIMIIVIVALNFLPVRFYGETEFWFAGTKVIMMLGLIILSFILFWGGGPSRDRLGFRYWKNPGAANPYIRDGGIGLFISFWSTLVSCVFPFTFAPELIIVTGGEMESPRRNLPKAARRYFYRLVFFYVFSVLAIGVTCPSNDPRLSSGGAGAGSSAFVVAIANAGISTLPSIINAVILISAWSSGNSFLYMSSRSLYSLAISGNAPSIFKKCTKSGVPIYAVSVSSLFTLLSYLNVSSAGGVVFNWFVNLTNTWGMISWICCMVVFFRFRKACVAHGVTSPWRNFIQPYGAWIALFAFTFLCLINGFTVFFPENWSAANFLTAYVGIPIFVVMYLGHQLYAWKKWGDKWCWDPKEIDMFTGLQEVEDAELPVVPRKGLGKLWAIVE</sequence>
<organism evidence="1 2">
    <name type="scientific">Neophaeococcomyces mojaviensis</name>
    <dbReference type="NCBI Taxonomy" id="3383035"/>
    <lineage>
        <taxon>Eukaryota</taxon>
        <taxon>Fungi</taxon>
        <taxon>Dikarya</taxon>
        <taxon>Ascomycota</taxon>
        <taxon>Pezizomycotina</taxon>
        <taxon>Eurotiomycetes</taxon>
        <taxon>Chaetothyriomycetidae</taxon>
        <taxon>Chaetothyriales</taxon>
        <taxon>Chaetothyriales incertae sedis</taxon>
        <taxon>Neophaeococcomyces</taxon>
    </lineage>
</organism>
<reference evidence="1" key="1">
    <citation type="submission" date="2022-10" db="EMBL/GenBank/DDBJ databases">
        <title>Culturing micro-colonial fungi from biological soil crusts in the Mojave desert and describing Neophaeococcomyces mojavensis, and introducing the new genera and species Taxawa tesnikishii.</title>
        <authorList>
            <person name="Kurbessoian T."/>
            <person name="Stajich J.E."/>
        </authorList>
    </citation>
    <scope>NUCLEOTIDE SEQUENCE</scope>
    <source>
        <strain evidence="1">JES_112</strain>
    </source>
</reference>
<evidence type="ECO:0000313" key="1">
    <source>
        <dbReference type="EMBL" id="KAJ9657247.1"/>
    </source>
</evidence>
<name>A0ACC3A9D9_9EURO</name>
<proteinExistence type="predicted"/>
<evidence type="ECO:0000313" key="2">
    <source>
        <dbReference type="Proteomes" id="UP001172386"/>
    </source>
</evidence>
<dbReference type="Proteomes" id="UP001172386">
    <property type="component" value="Unassembled WGS sequence"/>
</dbReference>
<protein>
    <submittedName>
        <fullName evidence="1">Uncharacterized protein</fullName>
    </submittedName>
</protein>
<comment type="caution">
    <text evidence="1">The sequence shown here is derived from an EMBL/GenBank/DDBJ whole genome shotgun (WGS) entry which is preliminary data.</text>
</comment>
<dbReference type="EMBL" id="JAPDRQ010000067">
    <property type="protein sequence ID" value="KAJ9657247.1"/>
    <property type="molecule type" value="Genomic_DNA"/>
</dbReference>
<accession>A0ACC3A9D9</accession>